<evidence type="ECO:0000313" key="2">
    <source>
        <dbReference type="EMBL" id="CAE6895038.1"/>
    </source>
</evidence>
<protein>
    <submittedName>
        <fullName evidence="2">2-succinylbenzoate--CoA ligase</fullName>
        <ecNumber evidence="2">6.2.1.26</ecNumber>
    </submittedName>
</protein>
<dbReference type="InterPro" id="IPR000873">
    <property type="entry name" value="AMP-dep_synth/lig_dom"/>
</dbReference>
<dbReference type="EC" id="6.2.1.26" evidence="2"/>
<dbReference type="Proteomes" id="UP000675121">
    <property type="component" value="Unassembled WGS sequence"/>
</dbReference>
<accession>A0A9N8MSE8</accession>
<dbReference type="Gene3D" id="3.40.50.12780">
    <property type="entry name" value="N-terminal domain of ligase-like"/>
    <property type="match status" value="1"/>
</dbReference>
<sequence length="630" mass="67864">MGPELTGWTDAMLAGHVRHGRDAGLPLAQPDIVRETRADGGFVLRSRTKLAPYGRSVVDWLEHWAALTPATPFLAERIRVGGVARWRMVSYAEALRSVRSIGQTLLDLDAAPHRPVTVLSDNSVNHALMTLASMYVGRPAATVSSAYARIAKDSSKLHRILRQLDPAMVYVEDGDIYGPSLAAAPLSCPVVATHAPRPGWLGFDTLTSCAATDAVSAAHARIAPGDIAKLLLTSGSTGSPKLVVNTHGMLSANQQMIAQCWTFVDQTPPVVVDWLPWSHTFGANHNFNLVLRHGGTLYVDDGRPAPGLIERSVDNLRDVAPTLHFNVPRGFDALAPFLENDDVFAERFFSRLQVLFYAAASLPPQLRERFERVAARHRRADDVPVFFASAWGATETAPLVTSVHFRHDIAGNIGVPAPGTELKFVPSGGKFEMRVRGPSVFPGYLNDPDASAAAFDEEGFYRIGDAGKLCDPADPNAGVLFDGRVAEDFKLSSGTWVSVGTLRLNAVDALAPFALDVVVAGHDRAEIGLLIFPTAALRALAPELDAATTGIELGRHEAVRRAVCRGLRGLARDAGASQRAARAVILSKAPSLEAGEITDKGYVNQRAVLNLREEEVQRLFSADDSVIVME</sequence>
<keyword evidence="2" id="KW-0436">Ligase</keyword>
<keyword evidence="3" id="KW-1185">Reference proteome</keyword>
<dbReference type="GO" id="GO:0008756">
    <property type="term" value="F:o-succinylbenzoate-CoA ligase activity"/>
    <property type="evidence" value="ECO:0007669"/>
    <property type="project" value="UniProtKB-EC"/>
</dbReference>
<dbReference type="Pfam" id="PF00501">
    <property type="entry name" value="AMP-binding"/>
    <property type="match status" value="1"/>
</dbReference>
<feature type="domain" description="AMP-dependent synthetase/ligase" evidence="1">
    <location>
        <begin position="62"/>
        <end position="445"/>
    </location>
</feature>
<name>A0A9N8MSE8_9BURK</name>
<dbReference type="AlphaFoldDB" id="A0A9N8MSE8"/>
<evidence type="ECO:0000259" key="1">
    <source>
        <dbReference type="Pfam" id="PF00501"/>
    </source>
</evidence>
<dbReference type="PANTHER" id="PTHR24096:SF420">
    <property type="entry name" value="LONG-CHAIN-FATTY-ACID--COA LIGASE-RELATED"/>
    <property type="match status" value="1"/>
</dbReference>
<proteinExistence type="predicted"/>
<dbReference type="SUPFAM" id="SSF56801">
    <property type="entry name" value="Acetyl-CoA synthetase-like"/>
    <property type="match status" value="1"/>
</dbReference>
<evidence type="ECO:0000313" key="3">
    <source>
        <dbReference type="Proteomes" id="UP000675121"/>
    </source>
</evidence>
<dbReference type="InterPro" id="IPR020845">
    <property type="entry name" value="AMP-binding_CS"/>
</dbReference>
<gene>
    <name evidence="2" type="primary">menE_3</name>
    <name evidence="2" type="ORF">R70211_02951</name>
</gene>
<organism evidence="2 3">
    <name type="scientific">Paraburkholderia domus</name>
    <dbReference type="NCBI Taxonomy" id="2793075"/>
    <lineage>
        <taxon>Bacteria</taxon>
        <taxon>Pseudomonadati</taxon>
        <taxon>Pseudomonadota</taxon>
        <taxon>Betaproteobacteria</taxon>
        <taxon>Burkholderiales</taxon>
        <taxon>Burkholderiaceae</taxon>
        <taxon>Paraburkholderia</taxon>
    </lineage>
</organism>
<dbReference type="PANTHER" id="PTHR24096">
    <property type="entry name" value="LONG-CHAIN-FATTY-ACID--COA LIGASE"/>
    <property type="match status" value="1"/>
</dbReference>
<comment type="caution">
    <text evidence="2">The sequence shown here is derived from an EMBL/GenBank/DDBJ whole genome shotgun (WGS) entry which is preliminary data.</text>
</comment>
<dbReference type="EMBL" id="CAJNAS010000007">
    <property type="protein sequence ID" value="CAE6895038.1"/>
    <property type="molecule type" value="Genomic_DNA"/>
</dbReference>
<reference evidence="2" key="1">
    <citation type="submission" date="2021-02" db="EMBL/GenBank/DDBJ databases">
        <authorList>
            <person name="Vanwijnsberghe S."/>
        </authorList>
    </citation>
    <scope>NUCLEOTIDE SEQUENCE</scope>
    <source>
        <strain evidence="2">R-70211</strain>
    </source>
</reference>
<dbReference type="PROSITE" id="PS00455">
    <property type="entry name" value="AMP_BINDING"/>
    <property type="match status" value="1"/>
</dbReference>
<dbReference type="RefSeq" id="WP_236071390.1">
    <property type="nucleotide sequence ID" value="NZ_CAJNAS010000007.1"/>
</dbReference>
<dbReference type="InterPro" id="IPR042099">
    <property type="entry name" value="ANL_N_sf"/>
</dbReference>